<evidence type="ECO:0000313" key="1">
    <source>
        <dbReference type="EMBL" id="CAF4076475.1"/>
    </source>
</evidence>
<proteinExistence type="predicted"/>
<organism evidence="1 2">
    <name type="scientific">Rotaria sordida</name>
    <dbReference type="NCBI Taxonomy" id="392033"/>
    <lineage>
        <taxon>Eukaryota</taxon>
        <taxon>Metazoa</taxon>
        <taxon>Spiralia</taxon>
        <taxon>Gnathifera</taxon>
        <taxon>Rotifera</taxon>
        <taxon>Eurotatoria</taxon>
        <taxon>Bdelloidea</taxon>
        <taxon>Philodinida</taxon>
        <taxon>Philodinidae</taxon>
        <taxon>Rotaria</taxon>
    </lineage>
</organism>
<comment type="caution">
    <text evidence="1">The sequence shown here is derived from an EMBL/GenBank/DDBJ whole genome shotgun (WGS) entry which is preliminary data.</text>
</comment>
<dbReference type="Proteomes" id="UP000663823">
    <property type="component" value="Unassembled WGS sequence"/>
</dbReference>
<evidence type="ECO:0000313" key="2">
    <source>
        <dbReference type="Proteomes" id="UP000663823"/>
    </source>
</evidence>
<dbReference type="EMBL" id="CAJOAX010010515">
    <property type="protein sequence ID" value="CAF4076475.1"/>
    <property type="molecule type" value="Genomic_DNA"/>
</dbReference>
<reference evidence="1" key="1">
    <citation type="submission" date="2021-02" db="EMBL/GenBank/DDBJ databases">
        <authorList>
            <person name="Nowell W R."/>
        </authorList>
    </citation>
    <scope>NUCLEOTIDE SEQUENCE</scope>
</reference>
<sequence>MSRESYSLCSFVNDNSMDAKKEETKSPKSNVQQSTLDRPTLLSCIWHDNPFQCYNIDHICTNPSPIVALQSCLLPSDILFDSNIYEPIVLNVCQEKMINIKQEEEEEDEIIVLEYNNDNQNDNDQDYSMHEEQFDEMTFYNKREQEMQDLLEISRDTQSMDDDTVNSIVHESNGRLHTKTIENNNNQASNELQTLPSSSSSSSVIVTTYPDPPMNQTGRISHHDHSYTKYGDLDRQTIAKKCQFNLQSPPSSFCRQPMRLNRKSLAIISWTNVSKDAVMNHIKREFPLENIQYICVGKGMSEIDHQQTLEVQIIFKEKINKRTRFLDGITQTCCNYQLTKNVLAWNDYIKKDVNCLEFGQFESKTSHGCKYSSSLLVSTTAASEAIAEATAQAAKKAIAKATAAEAIAKSTAKAAAAAAVAEKNAVSVSIPFDQNQSLVLKRKATVKAQAEKRCKYSNEIAEQSLELAQTSMLLNNESIDKIHQYKQRSEYYYILI</sequence>
<protein>
    <submittedName>
        <fullName evidence="1">Uncharacterized protein</fullName>
    </submittedName>
</protein>
<name>A0A819SSY3_9BILA</name>
<dbReference type="AlphaFoldDB" id="A0A819SSY3"/>
<gene>
    <name evidence="1" type="ORF">OTI717_LOCUS32957</name>
</gene>
<accession>A0A819SSY3</accession>
<dbReference type="Gene3D" id="3.40.1310.20">
    <property type="match status" value="1"/>
</dbReference>